<dbReference type="EMBL" id="WRXN01000005">
    <property type="protein sequence ID" value="MVT09141.1"/>
    <property type="molecule type" value="Genomic_DNA"/>
</dbReference>
<feature type="compositionally biased region" description="Basic and acidic residues" evidence="1">
    <location>
        <begin position="1340"/>
        <end position="1360"/>
    </location>
</feature>
<dbReference type="RefSeq" id="WP_157306571.1">
    <property type="nucleotide sequence ID" value="NZ_WRXN01000005.1"/>
</dbReference>
<gene>
    <name evidence="4" type="ORF">GO493_12785</name>
</gene>
<evidence type="ECO:0000313" key="5">
    <source>
        <dbReference type="Proteomes" id="UP000461730"/>
    </source>
</evidence>
<dbReference type="Pfam" id="PF20041">
    <property type="entry name" value="DUF6443"/>
    <property type="match status" value="1"/>
</dbReference>
<dbReference type="PANTHER" id="PTHR32305:SF15">
    <property type="entry name" value="PROTEIN RHSA-RELATED"/>
    <property type="match status" value="1"/>
</dbReference>
<organism evidence="4 5">
    <name type="scientific">Chitinophaga tropicalis</name>
    <dbReference type="NCBI Taxonomy" id="2683588"/>
    <lineage>
        <taxon>Bacteria</taxon>
        <taxon>Pseudomonadati</taxon>
        <taxon>Bacteroidota</taxon>
        <taxon>Chitinophagia</taxon>
        <taxon>Chitinophagales</taxon>
        <taxon>Chitinophagaceae</taxon>
        <taxon>Chitinophaga</taxon>
    </lineage>
</organism>
<name>A0A7K1U461_9BACT</name>
<feature type="region of interest" description="Disordered" evidence="1">
    <location>
        <begin position="1324"/>
        <end position="1432"/>
    </location>
</feature>
<reference evidence="4 5" key="1">
    <citation type="submission" date="2019-12" db="EMBL/GenBank/DDBJ databases">
        <title>Chitinophaga sp. strain ysch24 (GDMCC 1.1355), whole genome shotgun sequence.</title>
        <authorList>
            <person name="Zhang X."/>
        </authorList>
    </citation>
    <scope>NUCLEOTIDE SEQUENCE [LARGE SCALE GENOMIC DNA]</scope>
    <source>
        <strain evidence="5">ysch24</strain>
    </source>
</reference>
<dbReference type="InterPro" id="IPR045619">
    <property type="entry name" value="DUF6443"/>
</dbReference>
<evidence type="ECO:0000313" key="4">
    <source>
        <dbReference type="EMBL" id="MVT09141.1"/>
    </source>
</evidence>
<keyword evidence="2" id="KW-0732">Signal</keyword>
<proteinExistence type="predicted"/>
<feature type="chain" id="PRO_5029896157" description="DUF6443 domain-containing protein" evidence="2">
    <location>
        <begin position="24"/>
        <end position="1432"/>
    </location>
</feature>
<protein>
    <recommendedName>
        <fullName evidence="3">DUF6443 domain-containing protein</fullName>
    </recommendedName>
</protein>
<feature type="signal peptide" evidence="2">
    <location>
        <begin position="1"/>
        <end position="23"/>
    </location>
</feature>
<dbReference type="InterPro" id="IPR050708">
    <property type="entry name" value="T6SS_VgrG/RHS"/>
</dbReference>
<keyword evidence="5" id="KW-1185">Reference proteome</keyword>
<dbReference type="NCBIfam" id="TIGR03696">
    <property type="entry name" value="Rhs_assc_core"/>
    <property type="match status" value="1"/>
</dbReference>
<accession>A0A7K1U461</accession>
<evidence type="ECO:0000259" key="3">
    <source>
        <dbReference type="Pfam" id="PF20041"/>
    </source>
</evidence>
<sequence>MQRINPYKWLFALSLFMQYHLYAQVTPASTGNPVSATPVTIPSSYTGTTLNYIRSWEPSMPSADIGTVTATGRTLSEVKQSTQYIDGLGRPIQTVNKGISPNGSDLVTPVIYDVYGREQFKYLPFVPQADNVNDGGFKQNPFNAQSQFYKNANLNLGTVGESIYYSQAEFEASPLNRVLKSFAPGNSWAKEGANRPVQNQYLVNTAADSVRIWNISIDGDIPTSISGRIYAAGRLFKNVTIDEAGNKIVEYKDNEDHIVLKKTQLAETPGEAHVGWLCTYYVYDDLDNLRFVIPPKAVQLISSDWTVSSDIAAELCFSYRYDGRNRMVVKQVPGAGPVYMVYDVRDRLVFIQDAVQRSKSTPEWLATFYDELNRPVMTAIYKSGSTREVLQQSMNTSSSNGTITYDFPAKSDLYVDRYTGENKFAATQSINFIEVFDSGENANFDANIEPGGTSGSSTITATNPLPGIASSDLIPLTYTYYDNYNYTGRLPFESGDISKPQAGGNPYAEPLPGTPGNMTSGLVTGTKVRVLGTDQWLTTSSYYDDKGRVIQVVSENNVGGRDVITSLYDFNGKVLSNYVNHKNPRSVLTPGIGVLTSNLYDAAGRLVQVKKKVNDEPEQVIVANSYDELGQLKQKRLGVTGADTQLDSITYTYNIRGWISGINKAYVNTANGNFNWFGQELNYDQGFTTNQYNGNISGIKWKSKGDGVSRAYGYSYDKGNRLTIADFTQQNNGSTTWTRDKVDFSVSNLLYDANGNINSMTQKGMVGTAITTIDQLGYSYQANSNKLLSVSDPVNTVVAKLGDFNNGTNIGNDYSYDANGNLVSDQNKGISSIIYNHLNLPSLITITGKGTISYVYDATGNKMKKTVIDNTISPARITVTDYLGGFVYRQDSLEFAGHEEGRIRPVYKSGQSVSYAYDYFEKDHLGNVRVVLGTQTDASVYAATMETAVAEKENALFSNVDVTRQALPVGYPADATTDPNTFVARLNAVNGSKIGPSLVLRVMAGDTVQLGVKAFYKSAGTSTSNTTPENMLSAIISAFSGENVNDGAHAATGSNSPIASNFTSSDYTALKTSDPSQNLTDKPKAYLNYALFDDQFRIVNENSGVKQVQGSPDELQTLSVDRTVIKKSGFLYIYTSNESGEDVFFDNLVVSHNNGPLLEETHYYPFGLTMAGISANALKGEGYLENRKKYNGNELQSKEFIEKGLDWYDFNARIYDQQIGRFHQIDPWMEVEGQEIFTPYQFSYNNPIRYNDPDGRCPVCPVIPFVIETLEIGWSAYRVYKTGATVVTVMRVLNEGAIEGADAGKPNSNPAPVDNTAVKREIPVGKAPADVDMPLPIPGRLDKSSEKGPVKQEAAKERHGGGKNGQHANQKARESARERYERAKKEYDALNSKPNKTKEDKKELDKLERTVNHEKRKMDNTGENHSRKAKGS</sequence>
<evidence type="ECO:0000256" key="2">
    <source>
        <dbReference type="SAM" id="SignalP"/>
    </source>
</evidence>
<comment type="caution">
    <text evidence="4">The sequence shown here is derived from an EMBL/GenBank/DDBJ whole genome shotgun (WGS) entry which is preliminary data.</text>
</comment>
<feature type="compositionally biased region" description="Basic and acidic residues" evidence="1">
    <location>
        <begin position="1396"/>
        <end position="1426"/>
    </location>
</feature>
<dbReference type="InterPro" id="IPR022385">
    <property type="entry name" value="Rhs_assc_core"/>
</dbReference>
<dbReference type="Gene3D" id="2.180.10.10">
    <property type="entry name" value="RHS repeat-associated core"/>
    <property type="match status" value="2"/>
</dbReference>
<dbReference type="PANTHER" id="PTHR32305">
    <property type="match status" value="1"/>
</dbReference>
<dbReference type="Proteomes" id="UP000461730">
    <property type="component" value="Unassembled WGS sequence"/>
</dbReference>
<evidence type="ECO:0000256" key="1">
    <source>
        <dbReference type="SAM" id="MobiDB-lite"/>
    </source>
</evidence>
<feature type="domain" description="DUF6443" evidence="3">
    <location>
        <begin position="68"/>
        <end position="201"/>
    </location>
</feature>
<feature type="compositionally biased region" description="Basic and acidic residues" evidence="1">
    <location>
        <begin position="1371"/>
        <end position="1388"/>
    </location>
</feature>